<dbReference type="Proteomes" id="UP000612055">
    <property type="component" value="Unassembled WGS sequence"/>
</dbReference>
<name>A0A835XS43_9CHLO</name>
<dbReference type="EMBL" id="JAEHOE010000080">
    <property type="protein sequence ID" value="KAG2488729.1"/>
    <property type="molecule type" value="Genomic_DNA"/>
</dbReference>
<feature type="region of interest" description="Disordered" evidence="1">
    <location>
        <begin position="1"/>
        <end position="284"/>
    </location>
</feature>
<evidence type="ECO:0000313" key="2">
    <source>
        <dbReference type="EMBL" id="KAG2488729.1"/>
    </source>
</evidence>
<keyword evidence="3" id="KW-1185">Reference proteome</keyword>
<feature type="compositionally biased region" description="Gly residues" evidence="1">
    <location>
        <begin position="189"/>
        <end position="199"/>
    </location>
</feature>
<feature type="compositionally biased region" description="Low complexity" evidence="1">
    <location>
        <begin position="111"/>
        <end position="129"/>
    </location>
</feature>
<feature type="compositionally biased region" description="Low complexity" evidence="1">
    <location>
        <begin position="175"/>
        <end position="188"/>
    </location>
</feature>
<evidence type="ECO:0000313" key="3">
    <source>
        <dbReference type="Proteomes" id="UP000612055"/>
    </source>
</evidence>
<gene>
    <name evidence="2" type="ORF">HYH03_012729</name>
</gene>
<sequence>MQSLGDASFEGAVEAAPTQLLRRSQRQRRSTGLGESTPAKSDRPSPSSAKRRKVTEAAVGPTAVTGADAVRPVGDGVASVAEDTGNLGPQEELPARGGTSAQTASRDALLPDPANASAPSRSPRPVPTGRAGGSEAGRGSVQLGGIAGPSRPSTEEANAKVRAAAEPATKSGPRAAPAPAAPNDSGARAGPGAGSGGPRGSDPSPRPPAVGSAERGPGHTGPEDATEGAGGLPRARPEPAAQAGRGRSGRTAAHAPTGPAAGAAAGGPSGRPAAQPPPPDLSWTPDQLAILYDVVNTNESADPPQAPSYPHIIERLGWASHPDRAKVAVKVRTKYCALKRLLRGGFSLESRAMPRVDYPYPLVRKVKEVLKSFPDCAATIREVLATVEADPEFGPILDRRPDLGDGRLAQRWEKQVGRVLAGSRDSGIVKTGQAREGLSVYRYEEARDTIVGRLTGRGTGWRPGMGMPAGYGAAVAAGLAERAPRARPPPRSANAPEALDGLPSGSGEDAPGPSQRVEPAPRKALVAAQESGPSPPRKRAAGRARAAALPGKRARGGGTASRAAATVARAAGKRVEAVRAAASGCAAAAAAALAALEAGGVEMSEEELVAAVAASLRAAKGKGIVKD</sequence>
<proteinExistence type="predicted"/>
<dbReference type="OrthoDB" id="550561at2759"/>
<evidence type="ECO:0000256" key="1">
    <source>
        <dbReference type="SAM" id="MobiDB-lite"/>
    </source>
</evidence>
<organism evidence="2 3">
    <name type="scientific">Edaphochlamys debaryana</name>
    <dbReference type="NCBI Taxonomy" id="47281"/>
    <lineage>
        <taxon>Eukaryota</taxon>
        <taxon>Viridiplantae</taxon>
        <taxon>Chlorophyta</taxon>
        <taxon>core chlorophytes</taxon>
        <taxon>Chlorophyceae</taxon>
        <taxon>CS clade</taxon>
        <taxon>Chlamydomonadales</taxon>
        <taxon>Chlamydomonadales incertae sedis</taxon>
        <taxon>Edaphochlamys</taxon>
    </lineage>
</organism>
<accession>A0A835XS43</accession>
<dbReference type="AlphaFoldDB" id="A0A835XS43"/>
<comment type="caution">
    <text evidence="2">The sequence shown here is derived from an EMBL/GenBank/DDBJ whole genome shotgun (WGS) entry which is preliminary data.</text>
</comment>
<feature type="region of interest" description="Disordered" evidence="1">
    <location>
        <begin position="481"/>
        <end position="561"/>
    </location>
</feature>
<feature type="compositionally biased region" description="Low complexity" evidence="1">
    <location>
        <begin position="252"/>
        <end position="263"/>
    </location>
</feature>
<reference evidence="2" key="1">
    <citation type="journal article" date="2020" name="bioRxiv">
        <title>Comparative genomics of Chlamydomonas.</title>
        <authorList>
            <person name="Craig R.J."/>
            <person name="Hasan A.R."/>
            <person name="Ness R.W."/>
            <person name="Keightley P.D."/>
        </authorList>
    </citation>
    <scope>NUCLEOTIDE SEQUENCE</scope>
    <source>
        <strain evidence="2">CCAP 11/70</strain>
    </source>
</reference>
<protein>
    <submittedName>
        <fullName evidence="2">Uncharacterized protein</fullName>
    </submittedName>
</protein>